<keyword evidence="2" id="KW-1185">Reference proteome</keyword>
<proteinExistence type="predicted"/>
<dbReference type="EMBL" id="CAJNNV010026798">
    <property type="protein sequence ID" value="CAE8619029.1"/>
    <property type="molecule type" value="Genomic_DNA"/>
</dbReference>
<comment type="caution">
    <text evidence="1">The sequence shown here is derived from an EMBL/GenBank/DDBJ whole genome shotgun (WGS) entry which is preliminary data.</text>
</comment>
<sequence length="178" mass="19454">ANQPKQKKQKKNRGVKRKPWIDAVRAGATVVASSSESDTNKPAVKAMPRPPVTWKYRGVAFQFCKGFQGYKKFGGHYVPAPPPVPDDEAPIETPGVTIEEELEAPPVEEVQAPPVQAQAVVAGGGSLLSKQDLCHHLPSESSAALQLSVELLLQSVRSRFEWLYSCWPFLLLNFSGCC</sequence>
<evidence type="ECO:0000313" key="2">
    <source>
        <dbReference type="Proteomes" id="UP000654075"/>
    </source>
</evidence>
<reference evidence="1" key="1">
    <citation type="submission" date="2021-02" db="EMBL/GenBank/DDBJ databases">
        <authorList>
            <person name="Dougan E. K."/>
            <person name="Rhodes N."/>
            <person name="Thang M."/>
            <person name="Chan C."/>
        </authorList>
    </citation>
    <scope>NUCLEOTIDE SEQUENCE</scope>
</reference>
<accession>A0A813FY93</accession>
<organism evidence="1 2">
    <name type="scientific">Polarella glacialis</name>
    <name type="common">Dinoflagellate</name>
    <dbReference type="NCBI Taxonomy" id="89957"/>
    <lineage>
        <taxon>Eukaryota</taxon>
        <taxon>Sar</taxon>
        <taxon>Alveolata</taxon>
        <taxon>Dinophyceae</taxon>
        <taxon>Suessiales</taxon>
        <taxon>Suessiaceae</taxon>
        <taxon>Polarella</taxon>
    </lineage>
</organism>
<name>A0A813FY93_POLGL</name>
<gene>
    <name evidence="1" type="ORF">PGLA1383_LOCUS36623</name>
</gene>
<dbReference type="AlphaFoldDB" id="A0A813FY93"/>
<dbReference type="Proteomes" id="UP000654075">
    <property type="component" value="Unassembled WGS sequence"/>
</dbReference>
<protein>
    <submittedName>
        <fullName evidence="1">Uncharacterized protein</fullName>
    </submittedName>
</protein>
<feature type="non-terminal residue" evidence="1">
    <location>
        <position position="1"/>
    </location>
</feature>
<evidence type="ECO:0000313" key="1">
    <source>
        <dbReference type="EMBL" id="CAE8619029.1"/>
    </source>
</evidence>